<gene>
    <name evidence="4" type="ORF">RND81_06G210900</name>
</gene>
<evidence type="ECO:0000256" key="2">
    <source>
        <dbReference type="SAM" id="Phobius"/>
    </source>
</evidence>
<feature type="transmembrane region" description="Helical" evidence="2">
    <location>
        <begin position="31"/>
        <end position="57"/>
    </location>
</feature>
<dbReference type="PANTHER" id="PTHR46719">
    <property type="entry name" value="TRANSCRIPTION FACTOR C2H2 FAMILY-RELATED"/>
    <property type="match status" value="1"/>
</dbReference>
<evidence type="ECO:0000259" key="3">
    <source>
        <dbReference type="PROSITE" id="PS50089"/>
    </source>
</evidence>
<proteinExistence type="predicted"/>
<keyword evidence="1" id="KW-0479">Metal-binding</keyword>
<dbReference type="GO" id="GO:0008270">
    <property type="term" value="F:zinc ion binding"/>
    <property type="evidence" value="ECO:0007669"/>
    <property type="project" value="UniProtKB-KW"/>
</dbReference>
<dbReference type="PANTHER" id="PTHR46719:SF7">
    <property type="entry name" value="RING-H2 FINGER PROTEIN ATL71-RELATED"/>
    <property type="match status" value="1"/>
</dbReference>
<dbReference type="InterPro" id="IPR013083">
    <property type="entry name" value="Znf_RING/FYVE/PHD"/>
</dbReference>
<dbReference type="InterPro" id="IPR001841">
    <property type="entry name" value="Znf_RING"/>
</dbReference>
<dbReference type="CDD" id="cd16461">
    <property type="entry name" value="RING-H2_EL5-like"/>
    <property type="match status" value="1"/>
</dbReference>
<dbReference type="InterPro" id="IPR045899">
    <property type="entry name" value="ATL71-like"/>
</dbReference>
<keyword evidence="2" id="KW-0812">Transmembrane</keyword>
<keyword evidence="2" id="KW-0472">Membrane</keyword>
<dbReference type="EMBL" id="JBDFQZ010000006">
    <property type="protein sequence ID" value="KAK9716093.1"/>
    <property type="molecule type" value="Genomic_DNA"/>
</dbReference>
<dbReference type="Proteomes" id="UP001443914">
    <property type="component" value="Unassembled WGS sequence"/>
</dbReference>
<dbReference type="AlphaFoldDB" id="A0AAW1KD74"/>
<keyword evidence="5" id="KW-1185">Reference proteome</keyword>
<comment type="caution">
    <text evidence="4">The sequence shown here is derived from an EMBL/GenBank/DDBJ whole genome shotgun (WGS) entry which is preliminary data.</text>
</comment>
<reference evidence="4" key="1">
    <citation type="submission" date="2024-03" db="EMBL/GenBank/DDBJ databases">
        <title>WGS assembly of Saponaria officinalis var. Norfolk2.</title>
        <authorList>
            <person name="Jenkins J."/>
            <person name="Shu S."/>
            <person name="Grimwood J."/>
            <person name="Barry K."/>
            <person name="Goodstein D."/>
            <person name="Schmutz J."/>
            <person name="Leebens-Mack J."/>
            <person name="Osbourn A."/>
        </authorList>
    </citation>
    <scope>NUCLEOTIDE SEQUENCE [LARGE SCALE GENOMIC DNA]</scope>
    <source>
        <strain evidence="4">JIC</strain>
    </source>
</reference>
<dbReference type="PROSITE" id="PS50089">
    <property type="entry name" value="ZF_RING_2"/>
    <property type="match status" value="1"/>
</dbReference>
<accession>A0AAW1KD74</accession>
<evidence type="ECO:0000313" key="5">
    <source>
        <dbReference type="Proteomes" id="UP001443914"/>
    </source>
</evidence>
<dbReference type="Pfam" id="PF13639">
    <property type="entry name" value="zf-RING_2"/>
    <property type="match status" value="1"/>
</dbReference>
<organism evidence="4 5">
    <name type="scientific">Saponaria officinalis</name>
    <name type="common">Common soapwort</name>
    <name type="synonym">Lychnis saponaria</name>
    <dbReference type="NCBI Taxonomy" id="3572"/>
    <lineage>
        <taxon>Eukaryota</taxon>
        <taxon>Viridiplantae</taxon>
        <taxon>Streptophyta</taxon>
        <taxon>Embryophyta</taxon>
        <taxon>Tracheophyta</taxon>
        <taxon>Spermatophyta</taxon>
        <taxon>Magnoliopsida</taxon>
        <taxon>eudicotyledons</taxon>
        <taxon>Gunneridae</taxon>
        <taxon>Pentapetalae</taxon>
        <taxon>Caryophyllales</taxon>
        <taxon>Caryophyllaceae</taxon>
        <taxon>Caryophylleae</taxon>
        <taxon>Saponaria</taxon>
    </lineage>
</organism>
<protein>
    <recommendedName>
        <fullName evidence="3">RING-type domain-containing protein</fullName>
    </recommendedName>
</protein>
<name>A0AAW1KD74_SAPOF</name>
<feature type="domain" description="RING-type" evidence="3">
    <location>
        <begin position="121"/>
        <end position="163"/>
    </location>
</feature>
<keyword evidence="1" id="KW-0862">Zinc</keyword>
<keyword evidence="2" id="KW-1133">Transmembrane helix</keyword>
<dbReference type="SUPFAM" id="SSF57850">
    <property type="entry name" value="RING/U-box"/>
    <property type="match status" value="1"/>
</dbReference>
<evidence type="ECO:0000313" key="4">
    <source>
        <dbReference type="EMBL" id="KAK9716093.1"/>
    </source>
</evidence>
<evidence type="ECO:0000256" key="1">
    <source>
        <dbReference type="PROSITE-ProRule" id="PRU00175"/>
    </source>
</evidence>
<dbReference type="Gene3D" id="3.30.40.10">
    <property type="entry name" value="Zinc/RING finger domain, C3HC4 (zinc finger)"/>
    <property type="match status" value="1"/>
</dbReference>
<sequence>MNPGSTPGTSSRTFGNDYEFHQEKGPSIGTFTYGLIGVCLGVLVVIITITVTSYFCIRDSGPSLAGGRPQGLQPDTEHVINVVGIDEETLESYPKCLYSELEKSKKVENGGKKGSSTQNSCTVCLGEYKGSEMVRELGECGHVFHVECVDSWLRLSPTCPLCRTSPMPTPQLTPLAHVVPLASSLRGG</sequence>
<keyword evidence="1" id="KW-0863">Zinc-finger</keyword>
<dbReference type="SMART" id="SM00184">
    <property type="entry name" value="RING"/>
    <property type="match status" value="1"/>
</dbReference>